<keyword evidence="4" id="KW-0547">Nucleotide-binding</keyword>
<dbReference type="GO" id="GO:0005524">
    <property type="term" value="F:ATP binding"/>
    <property type="evidence" value="ECO:0007669"/>
    <property type="project" value="UniProtKB-KW"/>
</dbReference>
<dbReference type="InterPro" id="IPR011009">
    <property type="entry name" value="Kinase-like_dom_sf"/>
</dbReference>
<proteinExistence type="predicted"/>
<evidence type="ECO:0000256" key="1">
    <source>
        <dbReference type="ARBA" id="ARBA00022527"/>
    </source>
</evidence>
<gene>
    <name evidence="8" type="ORF">LSAT_V11C200096010</name>
</gene>
<evidence type="ECO:0000256" key="6">
    <source>
        <dbReference type="ARBA" id="ARBA00022840"/>
    </source>
</evidence>
<dbReference type="Gramene" id="rna-gnl|WGS:NBSK|LSAT_2X123501_mrna">
    <property type="protein sequence ID" value="cds-PLY93665.1"/>
    <property type="gene ID" value="gene-LSAT_2X123501"/>
</dbReference>
<dbReference type="PROSITE" id="PS50011">
    <property type="entry name" value="PROTEIN_KINASE_DOM"/>
    <property type="match status" value="1"/>
</dbReference>
<dbReference type="Pfam" id="PF00069">
    <property type="entry name" value="Pkinase"/>
    <property type="match status" value="1"/>
</dbReference>
<keyword evidence="3" id="KW-0808">Transferase</keyword>
<dbReference type="Gene3D" id="3.30.200.20">
    <property type="entry name" value="Phosphorylase Kinase, domain 1"/>
    <property type="match status" value="1"/>
</dbReference>
<dbReference type="Proteomes" id="UP000235145">
    <property type="component" value="Unassembled WGS sequence"/>
</dbReference>
<dbReference type="FunFam" id="1.10.510.10:FF:000380">
    <property type="entry name" value="Serine/threonine-protein kinase ppk15"/>
    <property type="match status" value="1"/>
</dbReference>
<dbReference type="InterPro" id="IPR008271">
    <property type="entry name" value="Ser/Thr_kinase_AS"/>
</dbReference>
<dbReference type="GO" id="GO:0004674">
    <property type="term" value="F:protein serine/threonine kinase activity"/>
    <property type="evidence" value="ECO:0000318"/>
    <property type="project" value="GO_Central"/>
</dbReference>
<evidence type="ECO:0000259" key="7">
    <source>
        <dbReference type="PROSITE" id="PS50011"/>
    </source>
</evidence>
<dbReference type="CDD" id="cd14133">
    <property type="entry name" value="PKc_DYRK_like"/>
    <property type="match status" value="1"/>
</dbReference>
<evidence type="ECO:0000256" key="5">
    <source>
        <dbReference type="ARBA" id="ARBA00022777"/>
    </source>
</evidence>
<reference evidence="8 9" key="1">
    <citation type="journal article" date="2017" name="Nat. Commun.">
        <title>Genome assembly with in vitro proximity ligation data and whole-genome triplication in lettuce.</title>
        <authorList>
            <person name="Reyes-Chin-Wo S."/>
            <person name="Wang Z."/>
            <person name="Yang X."/>
            <person name="Kozik A."/>
            <person name="Arikit S."/>
            <person name="Song C."/>
            <person name="Xia L."/>
            <person name="Froenicke L."/>
            <person name="Lavelle D.O."/>
            <person name="Truco M.J."/>
            <person name="Xia R."/>
            <person name="Zhu S."/>
            <person name="Xu C."/>
            <person name="Xu H."/>
            <person name="Xu X."/>
            <person name="Cox K."/>
            <person name="Korf I."/>
            <person name="Meyers B.C."/>
            <person name="Michelmore R.W."/>
        </authorList>
    </citation>
    <scope>NUCLEOTIDE SEQUENCE [LARGE SCALE GENOMIC DNA]</scope>
    <source>
        <strain evidence="9">cv. Salinas</strain>
        <tissue evidence="8">Seedlings</tissue>
    </source>
</reference>
<dbReference type="SUPFAM" id="SSF56112">
    <property type="entry name" value="Protein kinase-like (PK-like)"/>
    <property type="match status" value="1"/>
</dbReference>
<keyword evidence="5" id="KW-0418">Kinase</keyword>
<dbReference type="FunFam" id="3.30.200.20:FF:000216">
    <property type="entry name" value="Putative serine/threonine-protein kinase dyrk2"/>
    <property type="match status" value="1"/>
</dbReference>
<dbReference type="AlphaFoldDB" id="A0A9R1WEX4"/>
<organism evidence="8 9">
    <name type="scientific">Lactuca sativa</name>
    <name type="common">Garden lettuce</name>
    <dbReference type="NCBI Taxonomy" id="4236"/>
    <lineage>
        <taxon>Eukaryota</taxon>
        <taxon>Viridiplantae</taxon>
        <taxon>Streptophyta</taxon>
        <taxon>Embryophyta</taxon>
        <taxon>Tracheophyta</taxon>
        <taxon>Spermatophyta</taxon>
        <taxon>Magnoliopsida</taxon>
        <taxon>eudicotyledons</taxon>
        <taxon>Gunneridae</taxon>
        <taxon>Pentapetalae</taxon>
        <taxon>asterids</taxon>
        <taxon>campanulids</taxon>
        <taxon>Asterales</taxon>
        <taxon>Asteraceae</taxon>
        <taxon>Cichorioideae</taxon>
        <taxon>Cichorieae</taxon>
        <taxon>Lactucinae</taxon>
        <taxon>Lactuca</taxon>
    </lineage>
</organism>
<comment type="caution">
    <text evidence="8">The sequence shown here is derived from an EMBL/GenBank/DDBJ whole genome shotgun (WGS) entry which is preliminary data.</text>
</comment>
<evidence type="ECO:0000256" key="3">
    <source>
        <dbReference type="ARBA" id="ARBA00022679"/>
    </source>
</evidence>
<evidence type="ECO:0000256" key="2">
    <source>
        <dbReference type="ARBA" id="ARBA00022553"/>
    </source>
</evidence>
<evidence type="ECO:0000313" key="9">
    <source>
        <dbReference type="Proteomes" id="UP000235145"/>
    </source>
</evidence>
<dbReference type="SMART" id="SM00220">
    <property type="entry name" value="S_TKc"/>
    <property type="match status" value="1"/>
</dbReference>
<sequence length="641" mass="73500">MEPSDIESVLHFFRKNHLSVSESALIDDIFEKSQVGSSDFHNFLFPPSLPPLKIPAARCLPPPLKPAEDLATSDASSDQEFISLGSSTTDLCSSEFTNPYGIRIPTGANSHASSDRLSQFGTARDYHEFDMQNDLNWYKEKDEDYAMPMPSCFDHSDPFGRPTEDKYVTTLDQNNQNENLERVLDPLLDPLEKTNRLHKVWPTSIGYLKEGIEVTEYYEPDTKSTTLCSALKGIDLNDFHDFVGDSKRTHDFQDNTGEKDFDFNVNSDGAFDGEIQEFCDRDSAKVEEGEAIATNEDEYEVFDLRIIHRKNRTGFEENKDLPIVLNSVIGSRYVVTEYLGSAAFSKVVQARDLQTGVDVCLKIIKNEKDFFDQSLDEIKLLKLVNKHDPADERHILRLYDYFYFHEHLIIVSELLRANLYEFQKFNRDSGGEPYFTMTRLQVITKQCLEALEYLHGLGIIHCDLKPENILIKSYSRCEIKIIDLGSSCFQNDKLSLYVQSRSYRAPEVIIGLPYDQRVDLWSLGCILAELSSGDVLFPNDTLVFLLAKVIGMIGPIDSDMLMRGQETSKYFTNEFDLYRINEETKQQEYIIPQETSLEEQIQVSDTLFIDFISDLLEINPKRRPTATEALKHHWLSFPYET</sequence>
<dbReference type="EMBL" id="NBSK02000002">
    <property type="protein sequence ID" value="KAJ0222613.1"/>
    <property type="molecule type" value="Genomic_DNA"/>
</dbReference>
<evidence type="ECO:0000313" key="8">
    <source>
        <dbReference type="EMBL" id="KAJ0222613.1"/>
    </source>
</evidence>
<dbReference type="InterPro" id="IPR050494">
    <property type="entry name" value="Ser_Thr_dual-spec_kinase"/>
</dbReference>
<dbReference type="OrthoDB" id="9332038at2759"/>
<keyword evidence="1" id="KW-0723">Serine/threonine-protein kinase</keyword>
<evidence type="ECO:0000256" key="4">
    <source>
        <dbReference type="ARBA" id="ARBA00022741"/>
    </source>
</evidence>
<protein>
    <recommendedName>
        <fullName evidence="7">Protein kinase domain-containing protein</fullName>
    </recommendedName>
</protein>
<keyword evidence="2" id="KW-0597">Phosphoprotein</keyword>
<keyword evidence="6" id="KW-0067">ATP-binding</keyword>
<feature type="domain" description="Protein kinase" evidence="7">
    <location>
        <begin position="333"/>
        <end position="635"/>
    </location>
</feature>
<dbReference type="PANTHER" id="PTHR24058">
    <property type="entry name" value="DUAL SPECIFICITY PROTEIN KINASE"/>
    <property type="match status" value="1"/>
</dbReference>
<accession>A0A9R1WEX4</accession>
<name>A0A9R1WEX4_LACSA</name>
<dbReference type="PANTHER" id="PTHR24058:SF113">
    <property type="entry name" value="HYPOTHETICAL SER-THR PROTEIN KINASE"/>
    <property type="match status" value="1"/>
</dbReference>
<dbReference type="InterPro" id="IPR000719">
    <property type="entry name" value="Prot_kinase_dom"/>
</dbReference>
<keyword evidence="9" id="KW-1185">Reference proteome</keyword>
<dbReference type="PROSITE" id="PS00108">
    <property type="entry name" value="PROTEIN_KINASE_ST"/>
    <property type="match status" value="1"/>
</dbReference>
<dbReference type="Gene3D" id="1.10.510.10">
    <property type="entry name" value="Transferase(Phosphotransferase) domain 1"/>
    <property type="match status" value="1"/>
</dbReference>